<comment type="caution">
    <text evidence="1">The sequence shown here is derived from an EMBL/GenBank/DDBJ whole genome shotgun (WGS) entry which is preliminary data.</text>
</comment>
<name>A0ABT8A4E6_9PROT</name>
<evidence type="ECO:0000313" key="1">
    <source>
        <dbReference type="EMBL" id="MDN3564609.1"/>
    </source>
</evidence>
<gene>
    <name evidence="1" type="ORF">QWZ14_09560</name>
</gene>
<evidence type="ECO:0000313" key="2">
    <source>
        <dbReference type="Proteomes" id="UP001529369"/>
    </source>
</evidence>
<dbReference type="Pfam" id="PF11994">
    <property type="entry name" value="DUF3489"/>
    <property type="match status" value="1"/>
</dbReference>
<sequence>MSLSDTARSILTEASQHPLGVAAPPATLPAAARHAVLRSLLRQVLVAEYSAPNDHHGLGWRQADGTTTAMQITEAGRQAIGYDEPRNAVDETELGGLTQAEYETELDDGHDPKVAVGIVPANGPTEPHSESLAPPATRLVGHSGVGDKGAGGPSKTPLGAPRLVRLREAAQAVLAAWGTPEQPGLAGAIGALQTALASCHPNPKDAAARAPRPDTKQATVLALLRRPEGASGPQLIEATGWAPHTVRGFLAGLGRKGIAVSVLERVRQVGPNKAGAKGSYTIYRVAEAG</sequence>
<dbReference type="EMBL" id="JAUFPN010000107">
    <property type="protein sequence ID" value="MDN3564609.1"/>
    <property type="molecule type" value="Genomic_DNA"/>
</dbReference>
<keyword evidence="2" id="KW-1185">Reference proteome</keyword>
<accession>A0ABT8A4E6</accession>
<reference evidence="2" key="1">
    <citation type="journal article" date="2019" name="Int. J. Syst. Evol. Microbiol.">
        <title>The Global Catalogue of Microorganisms (GCM) 10K type strain sequencing project: providing services to taxonomists for standard genome sequencing and annotation.</title>
        <authorList>
            <consortium name="The Broad Institute Genomics Platform"/>
            <consortium name="The Broad Institute Genome Sequencing Center for Infectious Disease"/>
            <person name="Wu L."/>
            <person name="Ma J."/>
        </authorList>
    </citation>
    <scope>NUCLEOTIDE SEQUENCE [LARGE SCALE GENOMIC DNA]</scope>
    <source>
        <strain evidence="2">CECT 7131</strain>
    </source>
</reference>
<organism evidence="1 2">
    <name type="scientific">Paeniroseomonas aquatica</name>
    <dbReference type="NCBI Taxonomy" id="373043"/>
    <lineage>
        <taxon>Bacteria</taxon>
        <taxon>Pseudomonadati</taxon>
        <taxon>Pseudomonadota</taxon>
        <taxon>Alphaproteobacteria</taxon>
        <taxon>Acetobacterales</taxon>
        <taxon>Acetobacteraceae</taxon>
        <taxon>Paeniroseomonas</taxon>
    </lineage>
</organism>
<dbReference type="RefSeq" id="WP_290316413.1">
    <property type="nucleotide sequence ID" value="NZ_JAUFPN010000107.1"/>
</dbReference>
<dbReference type="Proteomes" id="UP001529369">
    <property type="component" value="Unassembled WGS sequence"/>
</dbReference>
<proteinExistence type="predicted"/>
<protein>
    <submittedName>
        <fullName evidence="1">DUF3489 domain-containing protein</fullName>
    </submittedName>
</protein>
<dbReference type="InterPro" id="IPR021880">
    <property type="entry name" value="DUF3489"/>
</dbReference>